<feature type="transmembrane region" description="Helical" evidence="1">
    <location>
        <begin position="133"/>
        <end position="152"/>
    </location>
</feature>
<proteinExistence type="predicted"/>
<comment type="caution">
    <text evidence="2">The sequence shown here is derived from an EMBL/GenBank/DDBJ whole genome shotgun (WGS) entry which is preliminary data.</text>
</comment>
<feature type="transmembrane region" description="Helical" evidence="1">
    <location>
        <begin position="28"/>
        <end position="51"/>
    </location>
</feature>
<dbReference type="OrthoDB" id="9765532at2"/>
<reference evidence="2 3" key="1">
    <citation type="submission" date="2017-11" db="EMBL/GenBank/DDBJ databases">
        <title>Comparative genomic analysis of Holospora spp., intranuclear symbionts of paramecia.</title>
        <authorList>
            <person name="Garushyants S.K."/>
            <person name="Beliavskaya A."/>
            <person name="Malko D.B."/>
            <person name="Logacheva M.D."/>
            <person name="Rautian M.S."/>
            <person name="Gelfand M.S."/>
        </authorList>
    </citation>
    <scope>NUCLEOTIDE SEQUENCE [LARGE SCALE GENOMIC DNA]</scope>
    <source>
        <strain evidence="3">02AZ16</strain>
    </source>
</reference>
<evidence type="ECO:0000313" key="3">
    <source>
        <dbReference type="Proteomes" id="UP000239425"/>
    </source>
</evidence>
<protein>
    <recommendedName>
        <fullName evidence="4">Citrate transporter</fullName>
    </recommendedName>
</protein>
<feature type="transmembrane region" description="Helical" evidence="1">
    <location>
        <begin position="172"/>
        <end position="191"/>
    </location>
</feature>
<sequence>MGLSLPFVTLLIMMAVLPQWAPHRWARHYQKYIITLVVLTLGCASFLDISLMPRFLCTLYSEYIPFILFLGCLYGLSCGIQIRITAPPLPKWNTFSLFLGMLTAALLGTTGACVIWVHTLLQLNCFRKHKVHTMVFLIFCVANVGGVFSSLGDPPLLLGFLKGIPFFWATQHLTPAGVYVSVCLLGVYYLLDTHMYRKESFKTDFIPLSISVTGRGYIAAVGLLMMTIILIQKYSTQMWSCFTETLPLYSGDIYKTILLSGILYGIVRKKKELPRFSSHVLKELSWTFLGLFMCVVPVVQWLHEPGMHPWLQTQGSPKLLFWISGICSAFLDNAPTYVLFVESAGGFKEISSVALKHISCATVMMGAMTYIGNAPNLLVKSIAENQGISMPNYFSYMKWSLIILLPILIILVHGTAFLRY</sequence>
<feature type="transmembrane region" description="Helical" evidence="1">
    <location>
        <begin position="353"/>
        <end position="371"/>
    </location>
</feature>
<evidence type="ECO:0000256" key="1">
    <source>
        <dbReference type="SAM" id="Phobius"/>
    </source>
</evidence>
<dbReference type="EMBL" id="PHHC01000078">
    <property type="protein sequence ID" value="PPE04286.1"/>
    <property type="molecule type" value="Genomic_DNA"/>
</dbReference>
<gene>
    <name evidence="2" type="ORF">HCUR_00477</name>
</gene>
<feature type="transmembrane region" description="Helical" evidence="1">
    <location>
        <begin position="212"/>
        <end position="234"/>
    </location>
</feature>
<feature type="transmembrane region" description="Helical" evidence="1">
    <location>
        <begin position="246"/>
        <end position="267"/>
    </location>
</feature>
<dbReference type="Pfam" id="PF16980">
    <property type="entry name" value="CitMHS_2"/>
    <property type="match status" value="1"/>
</dbReference>
<feature type="transmembrane region" description="Helical" evidence="1">
    <location>
        <begin position="319"/>
        <end position="341"/>
    </location>
</feature>
<evidence type="ECO:0000313" key="2">
    <source>
        <dbReference type="EMBL" id="PPE04286.1"/>
    </source>
</evidence>
<keyword evidence="1" id="KW-1133">Transmembrane helix</keyword>
<keyword evidence="1" id="KW-0812">Transmembrane</keyword>
<accession>A0A2S5RAC6</accession>
<evidence type="ECO:0008006" key="4">
    <source>
        <dbReference type="Google" id="ProtNLM"/>
    </source>
</evidence>
<keyword evidence="1" id="KW-0472">Membrane</keyword>
<feature type="transmembrane region" description="Helical" evidence="1">
    <location>
        <begin position="279"/>
        <end position="299"/>
    </location>
</feature>
<feature type="transmembrane region" description="Helical" evidence="1">
    <location>
        <begin position="63"/>
        <end position="84"/>
    </location>
</feature>
<dbReference type="AlphaFoldDB" id="A0A2S5RAC6"/>
<name>A0A2S5RAC6_9PROT</name>
<keyword evidence="3" id="KW-1185">Reference proteome</keyword>
<dbReference type="Proteomes" id="UP000239425">
    <property type="component" value="Unassembled WGS sequence"/>
</dbReference>
<dbReference type="InterPro" id="IPR031566">
    <property type="entry name" value="CitMHS_2"/>
</dbReference>
<dbReference type="RefSeq" id="WP_104206571.1">
    <property type="nucleotide sequence ID" value="NZ_PHHC01000078.1"/>
</dbReference>
<organism evidence="2 3">
    <name type="scientific">Holospora curviuscula</name>
    <dbReference type="NCBI Taxonomy" id="1082868"/>
    <lineage>
        <taxon>Bacteria</taxon>
        <taxon>Pseudomonadati</taxon>
        <taxon>Pseudomonadota</taxon>
        <taxon>Alphaproteobacteria</taxon>
        <taxon>Holosporales</taxon>
        <taxon>Holosporaceae</taxon>
        <taxon>Holospora</taxon>
    </lineage>
</organism>
<feature type="transmembrane region" description="Helical" evidence="1">
    <location>
        <begin position="96"/>
        <end position="121"/>
    </location>
</feature>
<feature type="transmembrane region" description="Helical" evidence="1">
    <location>
        <begin position="399"/>
        <end position="418"/>
    </location>
</feature>